<evidence type="ECO:0000256" key="1">
    <source>
        <dbReference type="SAM" id="MobiDB-lite"/>
    </source>
</evidence>
<keyword evidence="3" id="KW-0489">Methyltransferase</keyword>
<organism evidence="3 4">
    <name type="scientific">Microbacterium stercoris</name>
    <dbReference type="NCBI Taxonomy" id="2820289"/>
    <lineage>
        <taxon>Bacteria</taxon>
        <taxon>Bacillati</taxon>
        <taxon>Actinomycetota</taxon>
        <taxon>Actinomycetes</taxon>
        <taxon>Micrococcales</taxon>
        <taxon>Microbacteriaceae</taxon>
        <taxon>Microbacterium</taxon>
    </lineage>
</organism>
<sequence length="200" mass="21633">MTVAEAYGRRSGEYTELFGDIAAAHPDDRALVAAWAAALDGPVLDLGCGPGHWSAFLHGRGVEVSGIDLTPEFIRIARSRHPEIDFRLGDARRLDVPDASLAGVLAWFSFIHLSPGEVPTALSEIRRVLRPGGGLVLGFFEGPELEPFPHAVTSAWFWPPAQLAAALQRAGFEVTHTRRRQDPGARPTAVISARLPTPCR</sequence>
<dbReference type="InterPro" id="IPR029063">
    <property type="entry name" value="SAM-dependent_MTases_sf"/>
</dbReference>
<dbReference type="GO" id="GO:0032259">
    <property type="term" value="P:methylation"/>
    <property type="evidence" value="ECO:0007669"/>
    <property type="project" value="UniProtKB-KW"/>
</dbReference>
<dbReference type="CDD" id="cd02440">
    <property type="entry name" value="AdoMet_MTases"/>
    <property type="match status" value="1"/>
</dbReference>
<dbReference type="SUPFAM" id="SSF53335">
    <property type="entry name" value="S-adenosyl-L-methionine-dependent methyltransferases"/>
    <property type="match status" value="1"/>
</dbReference>
<keyword evidence="4" id="KW-1185">Reference proteome</keyword>
<evidence type="ECO:0000259" key="2">
    <source>
        <dbReference type="Pfam" id="PF13649"/>
    </source>
</evidence>
<evidence type="ECO:0000313" key="3">
    <source>
        <dbReference type="EMBL" id="MBO3662716.1"/>
    </source>
</evidence>
<keyword evidence="3" id="KW-0808">Transferase</keyword>
<protein>
    <submittedName>
        <fullName evidence="3">Class I SAM-dependent methyltransferase</fullName>
    </submittedName>
</protein>
<feature type="domain" description="Methyltransferase" evidence="2">
    <location>
        <begin position="43"/>
        <end position="133"/>
    </location>
</feature>
<gene>
    <name evidence="3" type="ORF">J5V96_04225</name>
</gene>
<dbReference type="Proteomes" id="UP000680132">
    <property type="component" value="Unassembled WGS sequence"/>
</dbReference>
<dbReference type="EMBL" id="JAGFOA010000002">
    <property type="protein sequence ID" value="MBO3662716.1"/>
    <property type="molecule type" value="Genomic_DNA"/>
</dbReference>
<dbReference type="Gene3D" id="3.40.50.150">
    <property type="entry name" value="Vaccinia Virus protein VP39"/>
    <property type="match status" value="1"/>
</dbReference>
<evidence type="ECO:0000313" key="4">
    <source>
        <dbReference type="Proteomes" id="UP000680132"/>
    </source>
</evidence>
<dbReference type="GO" id="GO:0008168">
    <property type="term" value="F:methyltransferase activity"/>
    <property type="evidence" value="ECO:0007669"/>
    <property type="project" value="UniProtKB-KW"/>
</dbReference>
<dbReference type="PANTHER" id="PTHR42912">
    <property type="entry name" value="METHYLTRANSFERASE"/>
    <property type="match status" value="1"/>
</dbReference>
<dbReference type="RefSeq" id="WP_208500728.1">
    <property type="nucleotide sequence ID" value="NZ_JAGFOA010000002.1"/>
</dbReference>
<comment type="caution">
    <text evidence="3">The sequence shown here is derived from an EMBL/GenBank/DDBJ whole genome shotgun (WGS) entry which is preliminary data.</text>
</comment>
<dbReference type="Pfam" id="PF13649">
    <property type="entry name" value="Methyltransf_25"/>
    <property type="match status" value="1"/>
</dbReference>
<accession>A0A939TQ29</accession>
<reference evidence="3" key="1">
    <citation type="submission" date="2021-03" db="EMBL/GenBank/DDBJ databases">
        <title>Microbacterium sp. nov., a novel actinobacterium isolated from cow dung.</title>
        <authorList>
            <person name="Zhang L."/>
        </authorList>
    </citation>
    <scope>NUCLEOTIDE SEQUENCE</scope>
    <source>
        <strain evidence="3">NEAU-LLB</strain>
    </source>
</reference>
<proteinExistence type="predicted"/>
<name>A0A939TQ29_9MICO</name>
<dbReference type="InterPro" id="IPR050508">
    <property type="entry name" value="Methyltransf_Superfamily"/>
</dbReference>
<dbReference type="InterPro" id="IPR041698">
    <property type="entry name" value="Methyltransf_25"/>
</dbReference>
<feature type="region of interest" description="Disordered" evidence="1">
    <location>
        <begin position="178"/>
        <end position="200"/>
    </location>
</feature>
<dbReference type="AlphaFoldDB" id="A0A939TQ29"/>